<proteinExistence type="predicted"/>
<feature type="non-terminal residue" evidence="2">
    <location>
        <position position="416"/>
    </location>
</feature>
<organism evidence="2 3">
    <name type="scientific">Trichuris trichiura</name>
    <name type="common">Whipworm</name>
    <name type="synonym">Trichocephalus trichiurus</name>
    <dbReference type="NCBI Taxonomy" id="36087"/>
    <lineage>
        <taxon>Eukaryota</taxon>
        <taxon>Metazoa</taxon>
        <taxon>Ecdysozoa</taxon>
        <taxon>Nematoda</taxon>
        <taxon>Enoplea</taxon>
        <taxon>Dorylaimia</taxon>
        <taxon>Trichinellida</taxon>
        <taxon>Trichuridae</taxon>
        <taxon>Trichuris</taxon>
    </lineage>
</organism>
<dbReference type="AlphaFoldDB" id="A0A077Z3K3"/>
<evidence type="ECO:0000256" key="1">
    <source>
        <dbReference type="SAM" id="SignalP"/>
    </source>
</evidence>
<evidence type="ECO:0000313" key="2">
    <source>
        <dbReference type="EMBL" id="CDW54233.1"/>
    </source>
</evidence>
<accession>A0A077Z3K3</accession>
<keyword evidence="3" id="KW-1185">Reference proteome</keyword>
<reference evidence="2" key="2">
    <citation type="submission" date="2014-03" db="EMBL/GenBank/DDBJ databases">
        <title>The whipworm genome and dual-species transcriptomics of an intimate host-pathogen interaction.</title>
        <authorList>
            <person name="Foth B.J."/>
            <person name="Tsai I.J."/>
            <person name="Reid A.J."/>
            <person name="Bancroft A.J."/>
            <person name="Nichol S."/>
            <person name="Tracey A."/>
            <person name="Holroyd N."/>
            <person name="Cotton J.A."/>
            <person name="Stanley E.J."/>
            <person name="Zarowiecki M."/>
            <person name="Liu J.Z."/>
            <person name="Huckvale T."/>
            <person name="Cooper P.J."/>
            <person name="Grencis R.K."/>
            <person name="Berriman M."/>
        </authorList>
    </citation>
    <scope>NUCLEOTIDE SEQUENCE [LARGE SCALE GENOMIC DNA]</scope>
</reference>
<evidence type="ECO:0000313" key="3">
    <source>
        <dbReference type="Proteomes" id="UP000030665"/>
    </source>
</evidence>
<dbReference type="EMBL" id="HG805885">
    <property type="protein sequence ID" value="CDW54233.1"/>
    <property type="molecule type" value="Genomic_DNA"/>
</dbReference>
<gene>
    <name evidence="2" type="ORF">TTRE_0000250301</name>
</gene>
<feature type="signal peptide" evidence="1">
    <location>
        <begin position="1"/>
        <end position="15"/>
    </location>
</feature>
<name>A0A077Z3K3_TRITR</name>
<reference evidence="2" key="1">
    <citation type="submission" date="2014-01" db="EMBL/GenBank/DDBJ databases">
        <authorList>
            <person name="Aslett M."/>
        </authorList>
    </citation>
    <scope>NUCLEOTIDE SEQUENCE</scope>
</reference>
<dbReference type="Proteomes" id="UP000030665">
    <property type="component" value="Unassembled WGS sequence"/>
</dbReference>
<dbReference type="OrthoDB" id="5943595at2759"/>
<protein>
    <submittedName>
        <fullName evidence="2">Uncharacterized protein</fullName>
    </submittedName>
</protein>
<feature type="chain" id="PRO_5012745825" evidence="1">
    <location>
        <begin position="16"/>
        <end position="416"/>
    </location>
</feature>
<keyword evidence="1" id="KW-0732">Signal</keyword>
<sequence length="416" mass="46262">MKLYLAALLFGIAFAGDDDKRLKGVGPGYEKSYLDYAGKFKGGARKFLPIYQKEVSEEKEIVVKGGCGAKEEEKKEPREKRSCGEKCDDLRGVGPGYEKSYLDYAGKFKGGARKFLPIYQKEVSEEKEVVVKGGCGAKEEEKKEPREKRCSGGKSCDLRGVGPGYEKSYLDYDGHFKGGARKFLPIYQKQVSEEKEIVVKGGAKEEKKEPREKRSCGGKGCDLRGVGPGYEKSYLDYAGKFKGGARKFLPIYQKEVSEEKEVVVKGGCGAKEEEKKEPREKRSCGEKCDDLRGVGPGYEKSFLDYAGKFKGGARKFLPIYQKEVSEEKEVVVKGGCGAKEEEKKEPREKRCSGGKSCDLRGVGPGYEKSYLDYDGHFKGGARKFLPIYQKEVSEEKEVVVKGGCGAKEEEKKEPRE</sequence>